<evidence type="ECO:0000313" key="5">
    <source>
        <dbReference type="Proteomes" id="UP000029120"/>
    </source>
</evidence>
<evidence type="ECO:0000259" key="3">
    <source>
        <dbReference type="Pfam" id="PF03081"/>
    </source>
</evidence>
<dbReference type="EMBL" id="KL976584">
    <property type="protein sequence ID" value="KFK23679.1"/>
    <property type="molecule type" value="Genomic_DNA"/>
</dbReference>
<dbReference type="Gramene" id="KFK23679">
    <property type="protein sequence ID" value="KFK23679"/>
    <property type="gene ID" value="AALP_AAs43067U000100"/>
</dbReference>
<keyword evidence="2" id="KW-0813">Transport</keyword>
<dbReference type="Gene3D" id="1.20.1280.170">
    <property type="entry name" value="Exocyst complex component Exo70"/>
    <property type="match status" value="1"/>
</dbReference>
<dbReference type="eggNOG" id="KOG2344">
    <property type="taxonomic scope" value="Eukaryota"/>
</dbReference>
<protein>
    <recommendedName>
        <fullName evidence="3">Exocyst complex subunit Exo70 C-terminal domain-containing protein</fullName>
    </recommendedName>
</protein>
<dbReference type="InterPro" id="IPR016159">
    <property type="entry name" value="Cullin_repeat-like_dom_sf"/>
</dbReference>
<dbReference type="InterPro" id="IPR046364">
    <property type="entry name" value="Exo70_C"/>
</dbReference>
<evidence type="ECO:0000256" key="1">
    <source>
        <dbReference type="ARBA" id="ARBA00006756"/>
    </source>
</evidence>
<comment type="similarity">
    <text evidence="1">Belongs to the EXO70 family.</text>
</comment>
<reference evidence="5" key="1">
    <citation type="journal article" date="2015" name="Nat. Plants">
        <title>Genome expansion of Arabis alpina linked with retrotransposition and reduced symmetric DNA methylation.</title>
        <authorList>
            <person name="Willing E.M."/>
            <person name="Rawat V."/>
            <person name="Mandakova T."/>
            <person name="Maumus F."/>
            <person name="James G.V."/>
            <person name="Nordstroem K.J."/>
            <person name="Becker C."/>
            <person name="Warthmann N."/>
            <person name="Chica C."/>
            <person name="Szarzynska B."/>
            <person name="Zytnicki M."/>
            <person name="Albani M.C."/>
            <person name="Kiefer C."/>
            <person name="Bergonzi S."/>
            <person name="Castaings L."/>
            <person name="Mateos J.L."/>
            <person name="Berns M.C."/>
            <person name="Bujdoso N."/>
            <person name="Piofczyk T."/>
            <person name="de Lorenzo L."/>
            <person name="Barrero-Sicilia C."/>
            <person name="Mateos I."/>
            <person name="Piednoel M."/>
            <person name="Hagmann J."/>
            <person name="Chen-Min-Tao R."/>
            <person name="Iglesias-Fernandez R."/>
            <person name="Schuster S.C."/>
            <person name="Alonso-Blanco C."/>
            <person name="Roudier F."/>
            <person name="Carbonero P."/>
            <person name="Paz-Ares J."/>
            <person name="Davis S.J."/>
            <person name="Pecinka A."/>
            <person name="Quesneville H."/>
            <person name="Colot V."/>
            <person name="Lysak M.A."/>
            <person name="Weigel D."/>
            <person name="Coupland G."/>
            <person name="Schneeberger K."/>
        </authorList>
    </citation>
    <scope>NUCLEOTIDE SEQUENCE [LARGE SCALE GENOMIC DNA]</scope>
    <source>
        <strain evidence="5">cv. Pajares</strain>
    </source>
</reference>
<evidence type="ECO:0000313" key="4">
    <source>
        <dbReference type="EMBL" id="KFK23679.1"/>
    </source>
</evidence>
<feature type="domain" description="Exocyst complex subunit Exo70 C-terminal" evidence="3">
    <location>
        <begin position="4"/>
        <end position="48"/>
    </location>
</feature>
<dbReference type="GO" id="GO:0006887">
    <property type="term" value="P:exocytosis"/>
    <property type="evidence" value="ECO:0007669"/>
    <property type="project" value="InterPro"/>
</dbReference>
<dbReference type="SUPFAM" id="SSF74788">
    <property type="entry name" value="Cullin repeat-like"/>
    <property type="match status" value="1"/>
</dbReference>
<organism evidence="4 5">
    <name type="scientific">Arabis alpina</name>
    <name type="common">Alpine rock-cress</name>
    <dbReference type="NCBI Taxonomy" id="50452"/>
    <lineage>
        <taxon>Eukaryota</taxon>
        <taxon>Viridiplantae</taxon>
        <taxon>Streptophyta</taxon>
        <taxon>Embryophyta</taxon>
        <taxon>Tracheophyta</taxon>
        <taxon>Spermatophyta</taxon>
        <taxon>Magnoliopsida</taxon>
        <taxon>eudicotyledons</taxon>
        <taxon>Gunneridae</taxon>
        <taxon>Pentapetalae</taxon>
        <taxon>rosids</taxon>
        <taxon>malvids</taxon>
        <taxon>Brassicales</taxon>
        <taxon>Brassicaceae</taxon>
        <taxon>Arabideae</taxon>
        <taxon>Arabis</taxon>
    </lineage>
</organism>
<dbReference type="Pfam" id="PF03081">
    <property type="entry name" value="Exo70_C"/>
    <property type="match status" value="1"/>
</dbReference>
<dbReference type="GO" id="GO:0005546">
    <property type="term" value="F:phosphatidylinositol-4,5-bisphosphate binding"/>
    <property type="evidence" value="ECO:0007669"/>
    <property type="project" value="InterPro"/>
</dbReference>
<keyword evidence="5" id="KW-1185">Reference proteome</keyword>
<accession>A0A087G1C7</accession>
<name>A0A087G1C7_ARAAL</name>
<dbReference type="AlphaFoldDB" id="A0A087G1C7"/>
<evidence type="ECO:0000256" key="2">
    <source>
        <dbReference type="ARBA" id="ARBA00022448"/>
    </source>
</evidence>
<dbReference type="GO" id="GO:0000145">
    <property type="term" value="C:exocyst"/>
    <property type="evidence" value="ECO:0007669"/>
    <property type="project" value="InterPro"/>
</dbReference>
<dbReference type="OrthoDB" id="1357613at2759"/>
<gene>
    <name evidence="4" type="ORF">AALP_AAs43067U000100</name>
</gene>
<sequence length="63" mass="7365">MRIMKLLEVKSKQYKDIPQSCIFVMNNGRYIVHKIKEMVNLMVNKQVINSITQTISITSHTKV</sequence>
<proteinExistence type="inferred from homology"/>
<dbReference type="Proteomes" id="UP000029120">
    <property type="component" value="Unassembled WGS sequence"/>
</dbReference>